<gene>
    <name evidence="9" type="ORF">O185_23525</name>
</gene>
<feature type="transmembrane region" description="Helical" evidence="7">
    <location>
        <begin position="131"/>
        <end position="152"/>
    </location>
</feature>
<feature type="domain" description="Type II secretion system protein GspF" evidence="8">
    <location>
        <begin position="27"/>
        <end position="150"/>
    </location>
</feature>
<evidence type="ECO:0000256" key="4">
    <source>
        <dbReference type="ARBA" id="ARBA00022692"/>
    </source>
</evidence>
<evidence type="ECO:0000256" key="3">
    <source>
        <dbReference type="ARBA" id="ARBA00022475"/>
    </source>
</evidence>
<comment type="subcellular location">
    <subcellularLocation>
        <location evidence="1">Cell membrane</location>
        <topology evidence="1">Multi-pass membrane protein</topology>
    </subcellularLocation>
</comment>
<evidence type="ECO:0000313" key="10">
    <source>
        <dbReference type="Proteomes" id="UP000017133"/>
    </source>
</evidence>
<protein>
    <recommendedName>
        <fullName evidence="8">Type II secretion system protein GspF domain-containing protein</fullName>
    </recommendedName>
</protein>
<evidence type="ECO:0000256" key="7">
    <source>
        <dbReference type="SAM" id="Phobius"/>
    </source>
</evidence>
<dbReference type="Proteomes" id="UP000017133">
    <property type="component" value="Unassembled WGS sequence"/>
</dbReference>
<evidence type="ECO:0000259" key="8">
    <source>
        <dbReference type="Pfam" id="PF00482"/>
    </source>
</evidence>
<organism evidence="9 10">
    <name type="scientific">Photorhabdus temperata J3</name>
    <dbReference type="NCBI Taxonomy" id="1389415"/>
    <lineage>
        <taxon>Bacteria</taxon>
        <taxon>Pseudomonadati</taxon>
        <taxon>Pseudomonadota</taxon>
        <taxon>Gammaproteobacteria</taxon>
        <taxon>Enterobacterales</taxon>
        <taxon>Morganellaceae</taxon>
        <taxon>Photorhabdus</taxon>
    </lineage>
</organism>
<dbReference type="AlphaFoldDB" id="U7QU73"/>
<dbReference type="RefSeq" id="WP_023046326.1">
    <property type="nucleotide sequence ID" value="NZ_AXDT01000282.1"/>
</dbReference>
<name>U7QU73_PHOTE</name>
<evidence type="ECO:0000256" key="5">
    <source>
        <dbReference type="ARBA" id="ARBA00022989"/>
    </source>
</evidence>
<accession>U7QU73</accession>
<evidence type="ECO:0000256" key="2">
    <source>
        <dbReference type="ARBA" id="ARBA00005745"/>
    </source>
</evidence>
<sequence>MFLTDFIERLNYRMAKIQFGKKARIRFYGHLIMMLENRVMLIDALREMYNVASNEGQKPNGGYALVLSRCYESVSEGSTLAESLQQWIGPNEVAVIAAGERSGDIHSAFMDAIAMIEAGSKIRNAVIGASIYPAVLIGMICVLLHIVRVVWFPNWRRFLSRKPGMARLIPFM</sequence>
<keyword evidence="3" id="KW-1003">Cell membrane</keyword>
<evidence type="ECO:0000256" key="6">
    <source>
        <dbReference type="ARBA" id="ARBA00023136"/>
    </source>
</evidence>
<dbReference type="InterPro" id="IPR042094">
    <property type="entry name" value="T2SS_GspF_sf"/>
</dbReference>
<dbReference type="EMBL" id="AXDT01000282">
    <property type="protein sequence ID" value="ERT10650.1"/>
    <property type="molecule type" value="Genomic_DNA"/>
</dbReference>
<dbReference type="InterPro" id="IPR018076">
    <property type="entry name" value="T2SS_GspF_dom"/>
</dbReference>
<dbReference type="InterPro" id="IPR003004">
    <property type="entry name" value="GspF/PilC"/>
</dbReference>
<keyword evidence="10" id="KW-1185">Reference proteome</keyword>
<dbReference type="Pfam" id="PF00482">
    <property type="entry name" value="T2SSF"/>
    <property type="match status" value="1"/>
</dbReference>
<dbReference type="Gene3D" id="1.20.81.30">
    <property type="entry name" value="Type II secretion system (T2SS), domain F"/>
    <property type="match status" value="1"/>
</dbReference>
<dbReference type="PATRIC" id="fig|1389415.4.peg.4700"/>
<comment type="similarity">
    <text evidence="2">Belongs to the GSP F family.</text>
</comment>
<proteinExistence type="inferred from homology"/>
<dbReference type="PANTHER" id="PTHR30012:SF0">
    <property type="entry name" value="TYPE II SECRETION SYSTEM PROTEIN F-RELATED"/>
    <property type="match status" value="1"/>
</dbReference>
<keyword evidence="6 7" id="KW-0472">Membrane</keyword>
<keyword evidence="5 7" id="KW-1133">Transmembrane helix</keyword>
<dbReference type="GO" id="GO:0005886">
    <property type="term" value="C:plasma membrane"/>
    <property type="evidence" value="ECO:0007669"/>
    <property type="project" value="UniProtKB-SubCell"/>
</dbReference>
<evidence type="ECO:0000313" key="9">
    <source>
        <dbReference type="EMBL" id="ERT10650.1"/>
    </source>
</evidence>
<dbReference type="PANTHER" id="PTHR30012">
    <property type="entry name" value="GENERAL SECRETION PATHWAY PROTEIN"/>
    <property type="match status" value="1"/>
</dbReference>
<comment type="caution">
    <text evidence="9">The sequence shown here is derived from an EMBL/GenBank/DDBJ whole genome shotgun (WGS) entry which is preliminary data.</text>
</comment>
<keyword evidence="4 7" id="KW-0812">Transmembrane</keyword>
<reference evidence="9 10" key="1">
    <citation type="submission" date="2013-10" db="EMBL/GenBank/DDBJ databases">
        <title>Whole Genome Shotgun Sequence of Photorhabdus temperata J3.</title>
        <authorList>
            <person name="Park G.-S."/>
            <person name="Hong S.-J."/>
            <person name="Shin J.-H."/>
        </authorList>
    </citation>
    <scope>NUCLEOTIDE SEQUENCE [LARGE SCALE GENOMIC DNA]</scope>
    <source>
        <strain evidence="9 10">J3</strain>
    </source>
</reference>
<evidence type="ECO:0000256" key="1">
    <source>
        <dbReference type="ARBA" id="ARBA00004651"/>
    </source>
</evidence>